<keyword evidence="13" id="KW-1185">Reference proteome</keyword>
<dbReference type="PANTHER" id="PTHR11361">
    <property type="entry name" value="DNA MISMATCH REPAIR PROTEIN MUTS FAMILY MEMBER"/>
    <property type="match status" value="1"/>
</dbReference>
<dbReference type="Gene3D" id="3.40.1170.10">
    <property type="entry name" value="DNA repair protein MutS, domain I"/>
    <property type="match status" value="1"/>
</dbReference>
<dbReference type="SUPFAM" id="SSF52540">
    <property type="entry name" value="P-loop containing nucleoside triphosphate hydrolases"/>
    <property type="match status" value="1"/>
</dbReference>
<dbReference type="InterPro" id="IPR017261">
    <property type="entry name" value="DNA_mismatch_repair_MutS/MSH"/>
</dbReference>
<gene>
    <name evidence="7 12" type="primary">mutS</name>
    <name evidence="12" type="ORF">QQA45_05210</name>
</gene>
<dbReference type="Pfam" id="PF00488">
    <property type="entry name" value="MutS_V"/>
    <property type="match status" value="1"/>
</dbReference>
<dbReference type="InterPro" id="IPR007861">
    <property type="entry name" value="DNA_mismatch_repair_MutS_clamp"/>
</dbReference>
<dbReference type="Gene3D" id="3.40.50.300">
    <property type="entry name" value="P-loop containing nucleotide triphosphate hydrolases"/>
    <property type="match status" value="1"/>
</dbReference>
<dbReference type="Proteomes" id="UP001225134">
    <property type="component" value="Unassembled WGS sequence"/>
</dbReference>
<evidence type="ECO:0000256" key="8">
    <source>
        <dbReference type="NCBIfam" id="TIGR01070"/>
    </source>
</evidence>
<dbReference type="InterPro" id="IPR016151">
    <property type="entry name" value="DNA_mismatch_repair_MutS_N"/>
</dbReference>
<dbReference type="EMBL" id="JASSPP010000008">
    <property type="protein sequence ID" value="MDK9580911.1"/>
    <property type="molecule type" value="Genomic_DNA"/>
</dbReference>
<dbReference type="Pfam" id="PF05190">
    <property type="entry name" value="MutS_IV"/>
    <property type="match status" value="1"/>
</dbReference>
<evidence type="ECO:0000256" key="6">
    <source>
        <dbReference type="ARBA" id="ARBA00023204"/>
    </source>
</evidence>
<evidence type="ECO:0000256" key="7">
    <source>
        <dbReference type="HAMAP-Rule" id="MF_00096"/>
    </source>
</evidence>
<dbReference type="NCBIfam" id="TIGR01070">
    <property type="entry name" value="mutS1"/>
    <property type="match status" value="1"/>
</dbReference>
<dbReference type="HAMAP" id="MF_00096">
    <property type="entry name" value="MutS"/>
    <property type="match status" value="1"/>
</dbReference>
<evidence type="ECO:0000313" key="12">
    <source>
        <dbReference type="EMBL" id="MDK9580911.1"/>
    </source>
</evidence>
<evidence type="ECO:0000259" key="11">
    <source>
        <dbReference type="PROSITE" id="PS00486"/>
    </source>
</evidence>
<evidence type="ECO:0000256" key="5">
    <source>
        <dbReference type="ARBA" id="ARBA00023125"/>
    </source>
</evidence>
<dbReference type="InterPro" id="IPR000432">
    <property type="entry name" value="DNA_mismatch_repair_MutS_C"/>
</dbReference>
<dbReference type="SUPFAM" id="SSF48334">
    <property type="entry name" value="DNA repair protein MutS, domain III"/>
    <property type="match status" value="1"/>
</dbReference>
<comment type="similarity">
    <text evidence="1 7 9">Belongs to the DNA mismatch repair MutS family.</text>
</comment>
<evidence type="ECO:0000256" key="1">
    <source>
        <dbReference type="ARBA" id="ARBA00006271"/>
    </source>
</evidence>
<feature type="domain" description="DNA mismatch repair proteins mutS family" evidence="11">
    <location>
        <begin position="680"/>
        <end position="696"/>
    </location>
</feature>
<dbReference type="InterPro" id="IPR036187">
    <property type="entry name" value="DNA_mismatch_repair_MutS_sf"/>
</dbReference>
<dbReference type="SMART" id="SM00534">
    <property type="entry name" value="MUTSac"/>
    <property type="match status" value="1"/>
</dbReference>
<organism evidence="12 13">
    <name type="scientific">Sneathia sanguinegens</name>
    <dbReference type="NCBI Taxonomy" id="40543"/>
    <lineage>
        <taxon>Bacteria</taxon>
        <taxon>Fusobacteriati</taxon>
        <taxon>Fusobacteriota</taxon>
        <taxon>Fusobacteriia</taxon>
        <taxon>Fusobacteriales</taxon>
        <taxon>Leptotrichiaceae</taxon>
        <taxon>Sneathia</taxon>
    </lineage>
</organism>
<dbReference type="PANTHER" id="PTHR11361:SF34">
    <property type="entry name" value="DNA MISMATCH REPAIR PROTEIN MSH1, MITOCHONDRIAL"/>
    <property type="match status" value="1"/>
</dbReference>
<dbReference type="SUPFAM" id="SSF55271">
    <property type="entry name" value="DNA repair protein MutS, domain I"/>
    <property type="match status" value="1"/>
</dbReference>
<keyword evidence="6 7" id="KW-0234">DNA repair</keyword>
<dbReference type="SUPFAM" id="SSF53150">
    <property type="entry name" value="DNA repair protein MutS, domain II"/>
    <property type="match status" value="1"/>
</dbReference>
<dbReference type="InterPro" id="IPR007860">
    <property type="entry name" value="DNA_mmatch_repair_MutS_con_dom"/>
</dbReference>
<keyword evidence="10" id="KW-0175">Coiled coil</keyword>
<dbReference type="InterPro" id="IPR036678">
    <property type="entry name" value="MutS_con_dom_sf"/>
</dbReference>
<dbReference type="InterPro" id="IPR027417">
    <property type="entry name" value="P-loop_NTPase"/>
</dbReference>
<dbReference type="PIRSF" id="PIRSF037677">
    <property type="entry name" value="DNA_mis_repair_Msh6"/>
    <property type="match status" value="1"/>
</dbReference>
<dbReference type="InterPro" id="IPR007696">
    <property type="entry name" value="DNA_mismatch_repair_MutS_core"/>
</dbReference>
<evidence type="ECO:0000313" key="13">
    <source>
        <dbReference type="Proteomes" id="UP001225134"/>
    </source>
</evidence>
<dbReference type="Pfam" id="PF05188">
    <property type="entry name" value="MutS_II"/>
    <property type="match status" value="1"/>
</dbReference>
<keyword evidence="5 7" id="KW-0238">DNA-binding</keyword>
<keyword evidence="3 7" id="KW-0227">DNA damage</keyword>
<evidence type="ECO:0000256" key="4">
    <source>
        <dbReference type="ARBA" id="ARBA00022840"/>
    </source>
</evidence>
<comment type="function">
    <text evidence="7">This protein is involved in the repair of mismatches in DNA. It is possible that it carries out the mismatch recognition step. This protein has a weak ATPase activity.</text>
</comment>
<evidence type="ECO:0000256" key="2">
    <source>
        <dbReference type="ARBA" id="ARBA00022741"/>
    </source>
</evidence>
<dbReference type="RefSeq" id="WP_285153156.1">
    <property type="nucleotide sequence ID" value="NZ_JASSPP010000008.1"/>
</dbReference>
<dbReference type="InterPro" id="IPR045076">
    <property type="entry name" value="MutS"/>
</dbReference>
<evidence type="ECO:0000256" key="9">
    <source>
        <dbReference type="RuleBase" id="RU003756"/>
    </source>
</evidence>
<feature type="coiled-coil region" evidence="10">
    <location>
        <begin position="778"/>
        <end position="838"/>
    </location>
</feature>
<comment type="caution">
    <text evidence="12">The sequence shown here is derived from an EMBL/GenBank/DDBJ whole genome shotgun (WGS) entry which is preliminary data.</text>
</comment>
<evidence type="ECO:0000256" key="3">
    <source>
        <dbReference type="ARBA" id="ARBA00022763"/>
    </source>
</evidence>
<dbReference type="NCBIfam" id="NF003810">
    <property type="entry name" value="PRK05399.1"/>
    <property type="match status" value="1"/>
</dbReference>
<sequence>MSKIDSTTPLMKQYHEIKDKYKNEILLYRLGDFYEMFYNDAIIASKILGLTLTKRNREKGVDVPLAGVPYHSVAGYISKLVDAGYKVAICEQVEDPKQAKGIVKREVIKVITPGTIIDVDNLEASSNNYIACVIIENNKAYISYIDITTGVFNASIVEAKNISSYIYMLDIKEILMTKYTSLSLEQYLEGKNLSTTIIEKPKNSVEFLTDFFSITSLDSFGITDKLLIDCCASLLEYILETQISIEINIPKINMLHNTNYANINLSSSKNLELLKNQRDKSTYGSLLWVLDKCKTAMGSRLLKEYLNYPLIDIEKIKERQKDVKYLIDNMLLREDIRDCLAQTYDLQRIVSKIIFGNENGKDIRALYSTFKNYKKIYELWKEKFKNVDISFLDILAKEIDRYLVDDPPFSVREGGMIREDFNDEIKELNMILKHGKDYLLDIENREKNSTGIKFLKIKYNKLFGYFIEVSKSSVSDVPDRYIRKQTLSNCERYITEELKEYEDKIINARAKLVELEYNIFKSLSNLIKDKKEELGELANIVAYIDVIASYAYVSVTNSYCKPEFNDKGEIHILNGRHPIVEQLINTQFIENDVHFTKNKNFIILTGPNMAGKSTYMKQIALICILAQIGMFVPAKSANLSIIDKFLTRIGASDDILTGQSTFMVEMSEVSQILNTATEKSLIILDEVGRGTSTYDGLAIATAISSYIHDKIKAKTIFATHYHELNELENEYERIINYRINVEEKNSKVLFLRTISKGSADKSYGTYVAKLAGLPKIVLQDSKKILNKLEKRNTLIQKNENIGQLSLFDNPSYIEKIDEDKRNEELEELKNEITQIDINNLTPLKALNILQELKEFINNLD</sequence>
<dbReference type="InterPro" id="IPR007695">
    <property type="entry name" value="DNA_mismatch_repair_MutS-lik_N"/>
</dbReference>
<dbReference type="InterPro" id="IPR005748">
    <property type="entry name" value="DNA_mismatch_repair_MutS"/>
</dbReference>
<dbReference type="Pfam" id="PF05192">
    <property type="entry name" value="MutS_III"/>
    <property type="match status" value="1"/>
</dbReference>
<proteinExistence type="inferred from homology"/>
<dbReference type="PROSITE" id="PS00486">
    <property type="entry name" value="DNA_MISMATCH_REPAIR_2"/>
    <property type="match status" value="1"/>
</dbReference>
<keyword evidence="2 7" id="KW-0547">Nucleotide-binding</keyword>
<dbReference type="Pfam" id="PF01624">
    <property type="entry name" value="MutS_I"/>
    <property type="match status" value="1"/>
</dbReference>
<evidence type="ECO:0000256" key="10">
    <source>
        <dbReference type="SAM" id="Coils"/>
    </source>
</evidence>
<name>A0ABT7HK72_9FUSO</name>
<dbReference type="Gene3D" id="1.10.1420.10">
    <property type="match status" value="2"/>
</dbReference>
<protein>
    <recommendedName>
        <fullName evidence="7 8">DNA mismatch repair protein MutS</fullName>
    </recommendedName>
</protein>
<feature type="binding site" evidence="7">
    <location>
        <begin position="606"/>
        <end position="613"/>
    </location>
    <ligand>
        <name>ATP</name>
        <dbReference type="ChEBI" id="CHEBI:30616"/>
    </ligand>
</feature>
<dbReference type="Gene3D" id="3.30.420.110">
    <property type="entry name" value="MutS, connector domain"/>
    <property type="match status" value="1"/>
</dbReference>
<reference evidence="12 13" key="1">
    <citation type="submission" date="2023-06" db="EMBL/GenBank/DDBJ databases">
        <title>Antibody response to the Sneathia vaginalis cytopathogenic toxin A during pregnancy.</title>
        <authorList>
            <person name="Mccoy Z.T."/>
            <person name="Serrano M.G."/>
            <person name="Spaine K."/>
            <person name="Edwards D.J."/>
            <person name="Buck G.A."/>
            <person name="Jefferson K."/>
        </authorList>
    </citation>
    <scope>NUCLEOTIDE SEQUENCE [LARGE SCALE GENOMIC DNA]</scope>
    <source>
        <strain evidence="12 13">CCUG 42621</strain>
    </source>
</reference>
<accession>A0ABT7HK72</accession>
<dbReference type="SMART" id="SM00533">
    <property type="entry name" value="MUTSd"/>
    <property type="match status" value="1"/>
</dbReference>
<keyword evidence="4 7" id="KW-0067">ATP-binding</keyword>